<proteinExistence type="predicted"/>
<dbReference type="InterPro" id="IPR036249">
    <property type="entry name" value="Thioredoxin-like_sf"/>
</dbReference>
<dbReference type="EMBL" id="MN740532">
    <property type="protein sequence ID" value="QHU31638.1"/>
    <property type="molecule type" value="Genomic_DNA"/>
</dbReference>
<dbReference type="SUPFAM" id="SSF52833">
    <property type="entry name" value="Thioredoxin-like"/>
    <property type="match status" value="1"/>
</dbReference>
<feature type="domain" description="Thioredoxin" evidence="1">
    <location>
        <begin position="10"/>
        <end position="82"/>
    </location>
</feature>
<dbReference type="Pfam" id="PF00085">
    <property type="entry name" value="Thioredoxin"/>
    <property type="match status" value="1"/>
</dbReference>
<evidence type="ECO:0000313" key="2">
    <source>
        <dbReference type="EMBL" id="QHU31638.1"/>
    </source>
</evidence>
<reference evidence="2" key="1">
    <citation type="journal article" date="2020" name="Nature">
        <title>Giant virus diversity and host interactions through global metagenomics.</title>
        <authorList>
            <person name="Schulz F."/>
            <person name="Roux S."/>
            <person name="Paez-Espino D."/>
            <person name="Jungbluth S."/>
            <person name="Walsh D.A."/>
            <person name="Denef V.J."/>
            <person name="McMahon K.D."/>
            <person name="Konstantinidis K.T."/>
            <person name="Eloe-Fadrosh E.A."/>
            <person name="Kyrpides N.C."/>
            <person name="Woyke T."/>
        </authorList>
    </citation>
    <scope>NUCLEOTIDE SEQUENCE</scope>
    <source>
        <strain evidence="2">GVMAG-M-3300027963-41</strain>
    </source>
</reference>
<dbReference type="CDD" id="cd02947">
    <property type="entry name" value="TRX_family"/>
    <property type="match status" value="1"/>
</dbReference>
<organism evidence="2">
    <name type="scientific">viral metagenome</name>
    <dbReference type="NCBI Taxonomy" id="1070528"/>
    <lineage>
        <taxon>unclassified sequences</taxon>
        <taxon>metagenomes</taxon>
        <taxon>organismal metagenomes</taxon>
    </lineage>
</organism>
<dbReference type="Gene3D" id="3.40.30.10">
    <property type="entry name" value="Glutaredoxin"/>
    <property type="match status" value="1"/>
</dbReference>
<sequence>MTYKLEYIGASWCAPCKVVKPKVLEQAAKYSIPVKTYDIDDDVEKIDVDAVKKLPTLRVLEDGKVVAEFTTKHNDQLEEFLSKNIKPATTDMDF</sequence>
<name>A0A6C0LNV8_9ZZZZ</name>
<evidence type="ECO:0000259" key="1">
    <source>
        <dbReference type="Pfam" id="PF00085"/>
    </source>
</evidence>
<protein>
    <recommendedName>
        <fullName evidence="1">Thioredoxin domain-containing protein</fullName>
    </recommendedName>
</protein>
<dbReference type="AlphaFoldDB" id="A0A6C0LNV8"/>
<accession>A0A6C0LNV8</accession>
<dbReference type="InterPro" id="IPR013766">
    <property type="entry name" value="Thioredoxin_domain"/>
</dbReference>